<dbReference type="InterPro" id="IPR005302">
    <property type="entry name" value="MoCF_Sase_C"/>
</dbReference>
<dbReference type="InterPro" id="IPR005303">
    <property type="entry name" value="MOCOS_middle"/>
</dbReference>
<dbReference type="GO" id="GO:0030170">
    <property type="term" value="F:pyridoxal phosphate binding"/>
    <property type="evidence" value="ECO:0007669"/>
    <property type="project" value="InterPro"/>
</dbReference>
<reference evidence="2 3" key="1">
    <citation type="submission" date="2020-08" db="EMBL/GenBank/DDBJ databases">
        <title>Genomic Encyclopedia of Type Strains, Phase IV (KMG-IV): sequencing the most valuable type-strain genomes for metagenomic binning, comparative biology and taxonomic classification.</title>
        <authorList>
            <person name="Goeker M."/>
        </authorList>
    </citation>
    <scope>NUCLEOTIDE SEQUENCE [LARGE SCALE GENOMIC DNA]</scope>
    <source>
        <strain evidence="2 3">DSM 25481</strain>
    </source>
</reference>
<evidence type="ECO:0000259" key="1">
    <source>
        <dbReference type="PROSITE" id="PS51340"/>
    </source>
</evidence>
<feature type="domain" description="MOSC" evidence="1">
    <location>
        <begin position="116"/>
        <end position="278"/>
    </location>
</feature>
<dbReference type="Pfam" id="PF03473">
    <property type="entry name" value="MOSC"/>
    <property type="match status" value="1"/>
</dbReference>
<name>A0A7W6CV18_9HYPH</name>
<dbReference type="EMBL" id="JACIDR010000001">
    <property type="protein sequence ID" value="MBB3971618.1"/>
    <property type="molecule type" value="Genomic_DNA"/>
</dbReference>
<gene>
    <name evidence="2" type="ORF">GGR24_000251</name>
</gene>
<proteinExistence type="predicted"/>
<evidence type="ECO:0000313" key="3">
    <source>
        <dbReference type="Proteomes" id="UP000528964"/>
    </source>
</evidence>
<dbReference type="GO" id="GO:0003824">
    <property type="term" value="F:catalytic activity"/>
    <property type="evidence" value="ECO:0007669"/>
    <property type="project" value="InterPro"/>
</dbReference>
<dbReference type="GO" id="GO:0030151">
    <property type="term" value="F:molybdenum ion binding"/>
    <property type="evidence" value="ECO:0007669"/>
    <property type="project" value="InterPro"/>
</dbReference>
<dbReference type="Pfam" id="PF03476">
    <property type="entry name" value="MOSC_N"/>
    <property type="match status" value="1"/>
</dbReference>
<organism evidence="2 3">
    <name type="scientific">Hansschlegelia beijingensis</name>
    <dbReference type="NCBI Taxonomy" id="1133344"/>
    <lineage>
        <taxon>Bacteria</taxon>
        <taxon>Pseudomonadati</taxon>
        <taxon>Pseudomonadota</taxon>
        <taxon>Alphaproteobacteria</taxon>
        <taxon>Hyphomicrobiales</taxon>
        <taxon>Methylopilaceae</taxon>
        <taxon>Hansschlegelia</taxon>
    </lineage>
</organism>
<dbReference type="AlphaFoldDB" id="A0A7W6CV18"/>
<comment type="caution">
    <text evidence="2">The sequence shown here is derived from an EMBL/GenBank/DDBJ whole genome shotgun (WGS) entry which is preliminary data.</text>
</comment>
<dbReference type="InterPro" id="IPR011037">
    <property type="entry name" value="Pyrv_Knase-like_insert_dom_sf"/>
</dbReference>
<evidence type="ECO:0000313" key="2">
    <source>
        <dbReference type="EMBL" id="MBB3971618.1"/>
    </source>
</evidence>
<keyword evidence="3" id="KW-1185">Reference proteome</keyword>
<dbReference type="PROSITE" id="PS51340">
    <property type="entry name" value="MOSC"/>
    <property type="match status" value="1"/>
</dbReference>
<protein>
    <recommendedName>
        <fullName evidence="1">MOSC domain-containing protein</fullName>
    </recommendedName>
</protein>
<dbReference type="Proteomes" id="UP000528964">
    <property type="component" value="Unassembled WGS sequence"/>
</dbReference>
<dbReference type="SUPFAM" id="SSF50800">
    <property type="entry name" value="PK beta-barrel domain-like"/>
    <property type="match status" value="1"/>
</dbReference>
<sequence length="279" mass="29331">MITGRLEAIWRHPVKSLLGESLGAAAIGPAGVEGDRAYALVDVETGKVASAKRPQLWRRLLEVGAETAPDGELRVRFPARDPEPLGGAGIDQLFSEFLGRKVRLSALRRSSQSLDRSVPEEVLAAGEGEAVGMTDLPIAQAAPDGGFFDYAPIHVLTRASLDRIRQACGDDTVTAERYRPNLVIDCPDAPAFAENGWTGGEIQIGGAALKIICPTPRCSVPMLAQGALGRAPGALTAVLELNRIELPDFGPGLYPCLGAFAAPAAPGRVRVGDPVSVLI</sequence>
<dbReference type="RefSeq" id="WP_183393481.1">
    <property type="nucleotide sequence ID" value="NZ_JACIDR010000001.1"/>
</dbReference>
<accession>A0A7W6CV18</accession>